<gene>
    <name evidence="2" type="ORF">MZO42_14840</name>
</gene>
<protein>
    <submittedName>
        <fullName evidence="2">Uncharacterized protein</fullName>
    </submittedName>
</protein>
<evidence type="ECO:0000256" key="1">
    <source>
        <dbReference type="SAM" id="SignalP"/>
    </source>
</evidence>
<feature type="chain" id="PRO_5046039870" evidence="1">
    <location>
        <begin position="21"/>
        <end position="53"/>
    </location>
</feature>
<accession>A0ABU3N910</accession>
<comment type="caution">
    <text evidence="2">The sequence shown here is derived from an EMBL/GenBank/DDBJ whole genome shotgun (WGS) entry which is preliminary data.</text>
</comment>
<reference evidence="2" key="1">
    <citation type="submission" date="2022-04" db="EMBL/GenBank/DDBJ databases">
        <title>Tomato heritable bacteria conferring resistance against bacterial wilt.</title>
        <authorList>
            <person name="Yin J."/>
        </authorList>
    </citation>
    <scope>NUCLEOTIDE SEQUENCE</scope>
    <source>
        <strain evidence="2">Cra20</strain>
    </source>
</reference>
<dbReference type="PROSITE" id="PS51257">
    <property type="entry name" value="PROKAR_LIPOPROTEIN"/>
    <property type="match status" value="1"/>
</dbReference>
<name>A0ABU3N910_9SPHN</name>
<dbReference type="EMBL" id="JALMLT010000003">
    <property type="protein sequence ID" value="MDT8759976.1"/>
    <property type="molecule type" value="Genomic_DNA"/>
</dbReference>
<proteinExistence type="predicted"/>
<evidence type="ECO:0000313" key="2">
    <source>
        <dbReference type="EMBL" id="MDT8759976.1"/>
    </source>
</evidence>
<sequence>MRRGLPLLLLLALAACGQSADESGSSADEARRLNAAAAATDINATFADNGTRP</sequence>
<feature type="signal peptide" evidence="1">
    <location>
        <begin position="1"/>
        <end position="20"/>
    </location>
</feature>
<organism evidence="2">
    <name type="scientific">Sphingomonas psychrotolerans</name>
    <dbReference type="NCBI Taxonomy" id="1327635"/>
    <lineage>
        <taxon>Bacteria</taxon>
        <taxon>Pseudomonadati</taxon>
        <taxon>Pseudomonadota</taxon>
        <taxon>Alphaproteobacteria</taxon>
        <taxon>Sphingomonadales</taxon>
        <taxon>Sphingomonadaceae</taxon>
        <taxon>Sphingomonas</taxon>
    </lineage>
</organism>
<keyword evidence="1" id="KW-0732">Signal</keyword>